<dbReference type="Proteomes" id="UP001138997">
    <property type="component" value="Unassembled WGS sequence"/>
</dbReference>
<dbReference type="AlphaFoldDB" id="A0A9X1T181"/>
<comment type="caution">
    <text evidence="2">The sequence shown here is derived from an EMBL/GenBank/DDBJ whole genome shotgun (WGS) entry which is preliminary data.</text>
</comment>
<organism evidence="2 3">
    <name type="scientific">Kineosporia babensis</name>
    <dbReference type="NCBI Taxonomy" id="499548"/>
    <lineage>
        <taxon>Bacteria</taxon>
        <taxon>Bacillati</taxon>
        <taxon>Actinomycetota</taxon>
        <taxon>Actinomycetes</taxon>
        <taxon>Kineosporiales</taxon>
        <taxon>Kineosporiaceae</taxon>
        <taxon>Kineosporia</taxon>
    </lineage>
</organism>
<evidence type="ECO:0000259" key="1">
    <source>
        <dbReference type="Pfam" id="PF14355"/>
    </source>
</evidence>
<dbReference type="EMBL" id="JAJOMB010000012">
    <property type="protein sequence ID" value="MCD5313558.1"/>
    <property type="molecule type" value="Genomic_DNA"/>
</dbReference>
<protein>
    <submittedName>
        <fullName evidence="2">Abortive infection family protein</fullName>
    </submittedName>
</protein>
<proteinExistence type="predicted"/>
<evidence type="ECO:0000313" key="2">
    <source>
        <dbReference type="EMBL" id="MCD5313558.1"/>
    </source>
</evidence>
<sequence>MLDPEDFFHPSSAVSDPWGLPRLQLKTDLLDELRQAPVPGVSDLDAGESLSLLLHGEFNTYGTSGGERITDQEARLALRALKSICKRFGISFVCPWQDFTTFRTYWLSHGGQGSWAARRSMVTAVFEPTLAHFHRLQDQIPAGEMAAPAMNALADSAAITENLRRLSASVDSDPRLAVSVAKDLVESTAKLVLRERRIEFNSKSDLPALVTQAQQCLKLHAAGVKDGATEEAKALKTILGSLTRLTQGVTELRNQVGVGHGRESVPGWIRPRHARLAAGAAATWCNLMLETLGDPDAPWRNEEVSSN</sequence>
<reference evidence="2" key="1">
    <citation type="submission" date="2021-11" db="EMBL/GenBank/DDBJ databases">
        <title>Streptomyces corallinus and Kineosporia corallina sp. nov., two new coral-derived marine actinobacteria.</title>
        <authorList>
            <person name="Buangrab K."/>
            <person name="Sutthacheep M."/>
            <person name="Yeemin T."/>
            <person name="Harunari E."/>
            <person name="Igarashi Y."/>
            <person name="Sripreechasak P."/>
            <person name="Kanchanasin P."/>
            <person name="Tanasupawat S."/>
            <person name="Phongsopitanun W."/>
        </authorList>
    </citation>
    <scope>NUCLEOTIDE SEQUENCE</scope>
    <source>
        <strain evidence="2">JCM 31032</strain>
    </source>
</reference>
<evidence type="ECO:0000313" key="3">
    <source>
        <dbReference type="Proteomes" id="UP001138997"/>
    </source>
</evidence>
<accession>A0A9X1T181</accession>
<gene>
    <name evidence="2" type="ORF">LR394_21855</name>
</gene>
<name>A0A9X1T181_9ACTN</name>
<keyword evidence="3" id="KW-1185">Reference proteome</keyword>
<dbReference type="InterPro" id="IPR026001">
    <property type="entry name" value="Abi-like_C"/>
</dbReference>
<dbReference type="RefSeq" id="WP_231444863.1">
    <property type="nucleotide sequence ID" value="NZ_JAJOMB010000012.1"/>
</dbReference>
<dbReference type="Pfam" id="PF14355">
    <property type="entry name" value="Abi_C"/>
    <property type="match status" value="1"/>
</dbReference>
<feature type="domain" description="Abortive infection protein-like C-terminal" evidence="1">
    <location>
        <begin position="207"/>
        <end position="289"/>
    </location>
</feature>